<protein>
    <submittedName>
        <fullName evidence="2">Ead/Ea22-like family protein</fullName>
    </submittedName>
</protein>
<dbReference type="AlphaFoldDB" id="A0A5Y4CVF0"/>
<dbReference type="InterPro" id="IPR025153">
    <property type="entry name" value="Ead_Ea22"/>
</dbReference>
<evidence type="ECO:0000313" key="2">
    <source>
        <dbReference type="EMBL" id="ECJ9928944.1"/>
    </source>
</evidence>
<gene>
    <name evidence="2" type="ORF">FQR38_18830</name>
</gene>
<keyword evidence="1" id="KW-0175">Coiled coil</keyword>
<dbReference type="Pfam" id="PF13935">
    <property type="entry name" value="Ead_Ea22"/>
    <property type="match status" value="1"/>
</dbReference>
<accession>A0A5Y4CVF0</accession>
<comment type="caution">
    <text evidence="2">The sequence shown here is derived from an EMBL/GenBank/DDBJ whole genome shotgun (WGS) entry which is preliminary data.</text>
</comment>
<evidence type="ECO:0000256" key="1">
    <source>
        <dbReference type="SAM" id="Coils"/>
    </source>
</evidence>
<name>A0A5Y4CVF0_SALER</name>
<reference evidence="2" key="1">
    <citation type="submission" date="2019-07" db="EMBL/GenBank/DDBJ databases">
        <authorList>
            <consortium name="PulseNet: The National Subtyping Network for Foodborne Disease Surveillance"/>
            <person name="Tarr C.L."/>
            <person name="Trees E."/>
            <person name="Katz L.S."/>
            <person name="Carleton-Romer H.A."/>
            <person name="Stroika S."/>
            <person name="Kucerova Z."/>
            <person name="Roache K.F."/>
            <person name="Sabol A.L."/>
            <person name="Besser J."/>
            <person name="Gerner-Smidt P."/>
        </authorList>
    </citation>
    <scope>NUCLEOTIDE SEQUENCE</scope>
    <source>
        <strain evidence="2">PNUSAS085448</strain>
    </source>
</reference>
<feature type="coiled-coil region" evidence="1">
    <location>
        <begin position="125"/>
        <end position="155"/>
    </location>
</feature>
<sequence length="250" mass="28393">MKALNKHAELRQLAEKATQGEWWSDVVETDGEYGEGEDRASGYHSYAVYVGSESLLDMTNSTAACIHTEWDHDYLMAWDETAKRNAEFIAAANPETVLALLDELEKAQAQSSKWCEAFHKAVSVGARYEERIEELERSETQLIDERDNAESALNDAYKAVMGQAPEWSNWFSFADAIDEIEVACGLWRNQTEDVLQFRARIAELEAKLANPVLLPKTNGYWNEQEKAYEEAITLARRLIRLAGFRCEGDE</sequence>
<dbReference type="EMBL" id="AAJAFA010000118">
    <property type="protein sequence ID" value="ECJ9928944.1"/>
    <property type="molecule type" value="Genomic_DNA"/>
</dbReference>
<proteinExistence type="predicted"/>
<organism evidence="2">
    <name type="scientific">Salmonella enterica</name>
    <name type="common">Salmonella choleraesuis</name>
    <dbReference type="NCBI Taxonomy" id="28901"/>
    <lineage>
        <taxon>Bacteria</taxon>
        <taxon>Pseudomonadati</taxon>
        <taxon>Pseudomonadota</taxon>
        <taxon>Gammaproteobacteria</taxon>
        <taxon>Enterobacterales</taxon>
        <taxon>Enterobacteriaceae</taxon>
        <taxon>Salmonella</taxon>
    </lineage>
</organism>